<keyword evidence="5 6" id="KW-0030">Aminoacyl-tRNA synthetase</keyword>
<dbReference type="InterPro" id="IPR015413">
    <property type="entry name" value="Methionyl/Leucyl_tRNA_Synth"/>
</dbReference>
<keyword evidence="2 6" id="KW-0547">Nucleotide-binding</keyword>
<feature type="region of interest" description="Disordered" evidence="7">
    <location>
        <begin position="207"/>
        <end position="226"/>
    </location>
</feature>
<accession>A0A2T8KLQ7</accession>
<evidence type="ECO:0000256" key="5">
    <source>
        <dbReference type="ARBA" id="ARBA00023146"/>
    </source>
</evidence>
<protein>
    <recommendedName>
        <fullName evidence="11">Methionyl/Valyl/Leucyl/Isoleucyl-tRNA synthetase anticodon-binding domain-containing protein</fullName>
    </recommendedName>
</protein>
<keyword evidence="3 6" id="KW-0067">ATP-binding</keyword>
<dbReference type="SUPFAM" id="SSF52374">
    <property type="entry name" value="Nucleotidylyl transferase"/>
    <property type="match status" value="1"/>
</dbReference>
<gene>
    <name evidence="10" type="ORF">PAHAL_3G464400</name>
</gene>
<dbReference type="GO" id="GO:0005524">
    <property type="term" value="F:ATP binding"/>
    <property type="evidence" value="ECO:0007669"/>
    <property type="project" value="UniProtKB-KW"/>
</dbReference>
<dbReference type="Gene3D" id="1.10.730.10">
    <property type="entry name" value="Isoleucyl-tRNA Synthetase, Domain 1"/>
    <property type="match status" value="1"/>
</dbReference>
<keyword evidence="4 6" id="KW-0648">Protein biosynthesis</keyword>
<evidence type="ECO:0000259" key="9">
    <source>
        <dbReference type="Pfam" id="PF09334"/>
    </source>
</evidence>
<proteinExistence type="inferred from homology"/>
<comment type="similarity">
    <text evidence="6">Belongs to the class-I aminoacyl-tRNA synthetase family.</text>
</comment>
<evidence type="ECO:0008006" key="11">
    <source>
        <dbReference type="Google" id="ProtNLM"/>
    </source>
</evidence>
<dbReference type="InterPro" id="IPR004493">
    <property type="entry name" value="Leu-tRNA-synth_Ia_arc/euk"/>
</dbReference>
<evidence type="ECO:0000256" key="3">
    <source>
        <dbReference type="ARBA" id="ARBA00022840"/>
    </source>
</evidence>
<keyword evidence="1 6" id="KW-0436">Ligase</keyword>
<dbReference type="GO" id="GO:0004823">
    <property type="term" value="F:leucine-tRNA ligase activity"/>
    <property type="evidence" value="ECO:0007669"/>
    <property type="project" value="InterPro"/>
</dbReference>
<evidence type="ECO:0000256" key="6">
    <source>
        <dbReference type="RuleBase" id="RU363039"/>
    </source>
</evidence>
<dbReference type="FunFam" id="1.10.730.10:FF:000020">
    <property type="entry name" value="Leucine--tRNA ligase cytoplasmic"/>
    <property type="match status" value="1"/>
</dbReference>
<dbReference type="EMBL" id="CM008048">
    <property type="protein sequence ID" value="PVH63059.1"/>
    <property type="molecule type" value="Genomic_DNA"/>
</dbReference>
<feature type="domain" description="Methionyl/Valyl/Leucyl/Isoleucyl-tRNA synthetase anticodon-binding" evidence="8">
    <location>
        <begin position="84"/>
        <end position="215"/>
    </location>
</feature>
<evidence type="ECO:0000256" key="4">
    <source>
        <dbReference type="ARBA" id="ARBA00022917"/>
    </source>
</evidence>
<dbReference type="InterPro" id="IPR013155">
    <property type="entry name" value="M/V/L/I-tRNA-synth_anticd-bd"/>
</dbReference>
<dbReference type="GO" id="GO:0006429">
    <property type="term" value="P:leucyl-tRNA aminoacylation"/>
    <property type="evidence" value="ECO:0007669"/>
    <property type="project" value="InterPro"/>
</dbReference>
<evidence type="ECO:0000256" key="1">
    <source>
        <dbReference type="ARBA" id="ARBA00022598"/>
    </source>
</evidence>
<feature type="domain" description="Methionyl/Leucyl tRNA synthetase" evidence="9">
    <location>
        <begin position="2"/>
        <end position="51"/>
    </location>
</feature>
<reference evidence="10" key="1">
    <citation type="submission" date="2018-04" db="EMBL/GenBank/DDBJ databases">
        <title>WGS assembly of Panicum hallii.</title>
        <authorList>
            <person name="Lovell J."/>
            <person name="Jenkins J."/>
            <person name="Lowry D."/>
            <person name="Mamidi S."/>
            <person name="Sreedasyam A."/>
            <person name="Weng X."/>
            <person name="Barry K."/>
            <person name="Bonette J."/>
            <person name="Campitelli B."/>
            <person name="Daum C."/>
            <person name="Gordon S."/>
            <person name="Gould B."/>
            <person name="Lipzen A."/>
            <person name="Macqueen A."/>
            <person name="Palacio-Mejia J."/>
            <person name="Plott C."/>
            <person name="Shakirov E."/>
            <person name="Shu S."/>
            <person name="Yoshinaga Y."/>
            <person name="Zane M."/>
            <person name="Rokhsar D."/>
            <person name="Grimwood J."/>
            <person name="Schmutz J."/>
            <person name="Juenger T."/>
        </authorList>
    </citation>
    <scope>NUCLEOTIDE SEQUENCE [LARGE SCALE GENOMIC DNA]</scope>
    <source>
        <strain evidence="10">FIL2</strain>
    </source>
</reference>
<dbReference type="PANTHER" id="PTHR45794">
    <property type="entry name" value="LEUCYL-TRNA SYNTHETASE"/>
    <property type="match status" value="1"/>
</dbReference>
<name>A0A2T8KLQ7_9POAL</name>
<dbReference type="AlphaFoldDB" id="A0A2T8KLQ7"/>
<sequence>MLNSEKMSKSTGNFLTLEEAIKKYSSDATRFALADAVDGMDDANFVTETANSAVMRLTKEISWMEEVVAAESKLRAGAPTRYADRVFANEMNIAIKETEKSYSFFMFRDALKSGFYDLQLARDEYRLSCGAAGMNRDMLWRFMNVQTRLITPICPHYAEHVWQKILKKEGFAIKAGWPVADTPDPTLRIANKYLQDSIVSMRKLLQKQESGSKKPRKGAAPAPPSEAKRMSIGLIYVNEHYSGWKEQCLRVLQ</sequence>
<dbReference type="Proteomes" id="UP000243499">
    <property type="component" value="Chromosome 3"/>
</dbReference>
<dbReference type="PANTHER" id="PTHR45794:SF2">
    <property type="entry name" value="LEUCINE--TRNA LIGASE"/>
    <property type="match status" value="1"/>
</dbReference>
<evidence type="ECO:0000256" key="2">
    <source>
        <dbReference type="ARBA" id="ARBA00022741"/>
    </source>
</evidence>
<dbReference type="InterPro" id="IPR009080">
    <property type="entry name" value="tRNAsynth_Ia_anticodon-bd"/>
</dbReference>
<dbReference type="CDD" id="cd07959">
    <property type="entry name" value="Anticodon_Ia_Leu_AEc"/>
    <property type="match status" value="1"/>
</dbReference>
<dbReference type="Gene3D" id="3.40.50.620">
    <property type="entry name" value="HUPs"/>
    <property type="match status" value="1"/>
</dbReference>
<evidence type="ECO:0000313" key="10">
    <source>
        <dbReference type="EMBL" id="PVH63059.1"/>
    </source>
</evidence>
<evidence type="ECO:0000256" key="7">
    <source>
        <dbReference type="SAM" id="MobiDB-lite"/>
    </source>
</evidence>
<evidence type="ECO:0000259" key="8">
    <source>
        <dbReference type="Pfam" id="PF08264"/>
    </source>
</evidence>
<organism evidence="10">
    <name type="scientific">Panicum hallii</name>
    <dbReference type="NCBI Taxonomy" id="206008"/>
    <lineage>
        <taxon>Eukaryota</taxon>
        <taxon>Viridiplantae</taxon>
        <taxon>Streptophyta</taxon>
        <taxon>Embryophyta</taxon>
        <taxon>Tracheophyta</taxon>
        <taxon>Spermatophyta</taxon>
        <taxon>Magnoliopsida</taxon>
        <taxon>Liliopsida</taxon>
        <taxon>Poales</taxon>
        <taxon>Poaceae</taxon>
        <taxon>PACMAD clade</taxon>
        <taxon>Panicoideae</taxon>
        <taxon>Panicodae</taxon>
        <taxon>Paniceae</taxon>
        <taxon>Panicinae</taxon>
        <taxon>Panicum</taxon>
        <taxon>Panicum sect. Panicum</taxon>
    </lineage>
</organism>
<dbReference type="Gramene" id="PVH63059">
    <property type="protein sequence ID" value="PVH63059"/>
    <property type="gene ID" value="PAHAL_3G464400"/>
</dbReference>
<dbReference type="Pfam" id="PF09334">
    <property type="entry name" value="tRNA-synt_1g"/>
    <property type="match status" value="1"/>
</dbReference>
<dbReference type="SUPFAM" id="SSF47323">
    <property type="entry name" value="Anticodon-binding domain of a subclass of class I aminoacyl-tRNA synthetases"/>
    <property type="match status" value="1"/>
</dbReference>
<dbReference type="Pfam" id="PF08264">
    <property type="entry name" value="Anticodon_1"/>
    <property type="match status" value="1"/>
</dbReference>
<dbReference type="InterPro" id="IPR014729">
    <property type="entry name" value="Rossmann-like_a/b/a_fold"/>
</dbReference>